<keyword evidence="4" id="KW-0997">Cell inner membrane</keyword>
<evidence type="ECO:0000256" key="7">
    <source>
        <dbReference type="ARBA" id="ARBA00022967"/>
    </source>
</evidence>
<comment type="caution">
    <text evidence="10">The sequence shown here is derived from an EMBL/GenBank/DDBJ whole genome shotgun (WGS) entry which is preliminary data.</text>
</comment>
<keyword evidence="2" id="KW-0813">Transport</keyword>
<keyword evidence="8" id="KW-0472">Membrane</keyword>
<evidence type="ECO:0000256" key="3">
    <source>
        <dbReference type="ARBA" id="ARBA00022475"/>
    </source>
</evidence>
<dbReference type="GO" id="GO:0005524">
    <property type="term" value="F:ATP binding"/>
    <property type="evidence" value="ECO:0007669"/>
    <property type="project" value="UniProtKB-KW"/>
</dbReference>
<dbReference type="SUPFAM" id="SSF52540">
    <property type="entry name" value="P-loop containing nucleoside triphosphate hydrolases"/>
    <property type="match status" value="1"/>
</dbReference>
<dbReference type="InterPro" id="IPR027417">
    <property type="entry name" value="P-loop_NTPase"/>
</dbReference>
<keyword evidence="5" id="KW-0547">Nucleotide-binding</keyword>
<sequence length="222" mass="24315">MSADSPLLAVQDVTLAVQGRTLLAPVSLQLYAGETLLLTGPSGSGKSTLLKIIASLLEPDSGQILFQQRDIHSLKVEHYRQQVSYCFQTPQLFGDTVYDNLALPWQLRQQQPSREQLEAALRSLHLSGDLLDKNVAGLSGGEKQRVALLRNLQFLPQILLLDEVTSALDESNKQRVNQLIAALVAEKGLAVIRISHDVQEIDAAERILRLTPPAAGEQHESA</sequence>
<keyword evidence="7" id="KW-1278">Translocase</keyword>
<evidence type="ECO:0000259" key="9">
    <source>
        <dbReference type="PROSITE" id="PS50893"/>
    </source>
</evidence>
<dbReference type="Gene3D" id="3.40.50.300">
    <property type="entry name" value="P-loop containing nucleotide triphosphate hydrolases"/>
    <property type="match status" value="1"/>
</dbReference>
<proteinExistence type="inferred from homology"/>
<dbReference type="GO" id="GO:0016887">
    <property type="term" value="F:ATP hydrolysis activity"/>
    <property type="evidence" value="ECO:0007669"/>
    <property type="project" value="InterPro"/>
</dbReference>
<protein>
    <submittedName>
        <fullName evidence="10">ABC transporter ATP-binding protein</fullName>
    </submittedName>
</protein>
<dbReference type="AlphaFoldDB" id="A0A8E1S0B2"/>
<evidence type="ECO:0000256" key="5">
    <source>
        <dbReference type="ARBA" id="ARBA00022741"/>
    </source>
</evidence>
<dbReference type="NCBIfam" id="NF007601">
    <property type="entry name" value="PRK10247.1"/>
    <property type="match status" value="1"/>
</dbReference>
<organism evidence="10 11">
    <name type="scientific">Pantoea dispersa</name>
    <dbReference type="NCBI Taxonomy" id="59814"/>
    <lineage>
        <taxon>Bacteria</taxon>
        <taxon>Pseudomonadati</taxon>
        <taxon>Pseudomonadota</taxon>
        <taxon>Gammaproteobacteria</taxon>
        <taxon>Enterobacterales</taxon>
        <taxon>Erwiniaceae</taxon>
        <taxon>Pantoea</taxon>
    </lineage>
</organism>
<evidence type="ECO:0000256" key="6">
    <source>
        <dbReference type="ARBA" id="ARBA00022840"/>
    </source>
</evidence>
<dbReference type="PANTHER" id="PTHR43423">
    <property type="entry name" value="ABC TRANSPORTER I FAMILY MEMBER 17"/>
    <property type="match status" value="1"/>
</dbReference>
<dbReference type="InterPro" id="IPR003593">
    <property type="entry name" value="AAA+_ATPase"/>
</dbReference>
<dbReference type="Proteomes" id="UP000071979">
    <property type="component" value="Unassembled WGS sequence"/>
</dbReference>
<keyword evidence="3" id="KW-1003">Cell membrane</keyword>
<dbReference type="SMART" id="SM00382">
    <property type="entry name" value="AAA"/>
    <property type="match status" value="1"/>
</dbReference>
<dbReference type="PROSITE" id="PS00211">
    <property type="entry name" value="ABC_TRANSPORTER_1"/>
    <property type="match status" value="1"/>
</dbReference>
<name>A0A8E1S0B2_9GAMM</name>
<dbReference type="Pfam" id="PF00005">
    <property type="entry name" value="ABC_tran"/>
    <property type="match status" value="1"/>
</dbReference>
<comment type="similarity">
    <text evidence="1">Belongs to the ABC transporter superfamily. Drug exporter-2 (TC 3.A.1.117) family.</text>
</comment>
<evidence type="ECO:0000256" key="1">
    <source>
        <dbReference type="ARBA" id="ARBA00006526"/>
    </source>
</evidence>
<feature type="domain" description="ABC transporter" evidence="9">
    <location>
        <begin position="8"/>
        <end position="218"/>
    </location>
</feature>
<evidence type="ECO:0000256" key="8">
    <source>
        <dbReference type="ARBA" id="ARBA00023136"/>
    </source>
</evidence>
<dbReference type="InterPro" id="IPR017871">
    <property type="entry name" value="ABC_transporter-like_CS"/>
</dbReference>
<evidence type="ECO:0000313" key="11">
    <source>
        <dbReference type="Proteomes" id="UP000071979"/>
    </source>
</evidence>
<dbReference type="RefSeq" id="WP_058775937.1">
    <property type="nucleotide sequence ID" value="NZ_LDSD01000017.1"/>
</dbReference>
<dbReference type="PROSITE" id="PS50893">
    <property type="entry name" value="ABC_TRANSPORTER_2"/>
    <property type="match status" value="1"/>
</dbReference>
<dbReference type="PANTHER" id="PTHR43423:SF12">
    <property type="entry name" value="IRON EXPORT ATP-BINDING PROTEIN FETA-RELATED"/>
    <property type="match status" value="1"/>
</dbReference>
<keyword evidence="6 10" id="KW-0067">ATP-binding</keyword>
<evidence type="ECO:0000313" key="10">
    <source>
        <dbReference type="EMBL" id="KTS68556.1"/>
    </source>
</evidence>
<evidence type="ECO:0000256" key="2">
    <source>
        <dbReference type="ARBA" id="ARBA00022448"/>
    </source>
</evidence>
<dbReference type="EMBL" id="LDSE01000010">
    <property type="protein sequence ID" value="KTS68556.1"/>
    <property type="molecule type" value="Genomic_DNA"/>
</dbReference>
<accession>A0A8E1S0B2</accession>
<evidence type="ECO:0000256" key="4">
    <source>
        <dbReference type="ARBA" id="ARBA00022519"/>
    </source>
</evidence>
<reference evidence="10 11" key="1">
    <citation type="journal article" date="2016" name="Front. Microbiol.">
        <title>Genomic Resource of Rice Seed Associated Bacteria.</title>
        <authorList>
            <person name="Midha S."/>
            <person name="Bansal K."/>
            <person name="Sharma S."/>
            <person name="Kumar N."/>
            <person name="Patil P.P."/>
            <person name="Chaudhry V."/>
            <person name="Patil P.B."/>
        </authorList>
    </citation>
    <scope>NUCLEOTIDE SEQUENCE [LARGE SCALE GENOMIC DNA]</scope>
    <source>
        <strain evidence="10 11">SA3</strain>
    </source>
</reference>
<gene>
    <name evidence="10" type="ORF">SA3R_06835</name>
</gene>
<dbReference type="InterPro" id="IPR003439">
    <property type="entry name" value="ABC_transporter-like_ATP-bd"/>
</dbReference>